<feature type="signal peptide" evidence="7">
    <location>
        <begin position="1"/>
        <end position="18"/>
    </location>
</feature>
<dbReference type="PRINTS" id="PR00081">
    <property type="entry name" value="GDHRDH"/>
</dbReference>
<dbReference type="PANTHER" id="PTHR44196:SF1">
    <property type="entry name" value="DEHYDROGENASE_REDUCTASE SDR FAMILY MEMBER 7B"/>
    <property type="match status" value="1"/>
</dbReference>
<keyword evidence="7" id="KW-0732">Signal</keyword>
<dbReference type="InterPro" id="IPR020904">
    <property type="entry name" value="Sc_DH/Rdtase_CS"/>
</dbReference>
<dbReference type="InterPro" id="IPR036291">
    <property type="entry name" value="NAD(P)-bd_dom_sf"/>
</dbReference>
<dbReference type="PRINTS" id="PR00080">
    <property type="entry name" value="SDRFAMILY"/>
</dbReference>
<dbReference type="STRING" id="62062.ENSHHUP00000026962"/>
<evidence type="ECO:0000256" key="4">
    <source>
        <dbReference type="ARBA" id="ARBA00040419"/>
    </source>
</evidence>
<dbReference type="Pfam" id="PF00106">
    <property type="entry name" value="adh_short"/>
    <property type="match status" value="1"/>
</dbReference>
<dbReference type="GO" id="GO:0016020">
    <property type="term" value="C:membrane"/>
    <property type="evidence" value="ECO:0007669"/>
    <property type="project" value="TreeGrafter"/>
</dbReference>
<dbReference type="Gene3D" id="3.40.50.720">
    <property type="entry name" value="NAD(P)-binding Rossmann-like Domain"/>
    <property type="match status" value="1"/>
</dbReference>
<evidence type="ECO:0000256" key="6">
    <source>
        <dbReference type="RuleBase" id="RU000363"/>
    </source>
</evidence>
<dbReference type="GO" id="GO:0016491">
    <property type="term" value="F:oxidoreductase activity"/>
    <property type="evidence" value="ECO:0007669"/>
    <property type="project" value="UniProtKB-KW"/>
</dbReference>
<dbReference type="PANTHER" id="PTHR44196">
    <property type="entry name" value="DEHYDROGENASE/REDUCTASE SDR FAMILY MEMBER 7B"/>
    <property type="match status" value="1"/>
</dbReference>
<sequence>MMAMLIWYLLHALKQMLRKTILITGGASGIGLEAARQFLTLGVKVIITGRNEEKLNAAKKLYPQLIAIKSDAGNEADAISLFNQVQEIGGIDILFNNAGVGVPPLNLGIANDKHLEGAVYEMEVNYLGIIRLNNLFMEMLQSRRESAIINTTSILSIVPSLLEATYSASKTALAFYTKSLRKHLEIINSRVKVFELLPPLVATEMTLARNDKKISPEELVKALISGLEKDQYTIRVGDTKLVYLSFDCMASFNRKGKSEKRSKNFHTGGFWWSGNHCHPTR</sequence>
<proteinExistence type="inferred from homology"/>
<evidence type="ECO:0000256" key="2">
    <source>
        <dbReference type="ARBA" id="ARBA00023002"/>
    </source>
</evidence>
<keyword evidence="9" id="KW-1185">Reference proteome</keyword>
<accession>A0A4W5LM27</accession>
<dbReference type="SUPFAM" id="SSF51735">
    <property type="entry name" value="NAD(P)-binding Rossmann-fold domains"/>
    <property type="match status" value="1"/>
</dbReference>
<comment type="function">
    <text evidence="3">Putative oxidoreductase.</text>
</comment>
<feature type="chain" id="PRO_5021226549" description="Dehydrogenase/reductase SDR family member 7B" evidence="7">
    <location>
        <begin position="19"/>
        <end position="281"/>
    </location>
</feature>
<evidence type="ECO:0000256" key="5">
    <source>
        <dbReference type="ARBA" id="ARBA00043014"/>
    </source>
</evidence>
<dbReference type="AlphaFoldDB" id="A0A4W5LM27"/>
<reference evidence="8" key="3">
    <citation type="submission" date="2025-09" db="UniProtKB">
        <authorList>
            <consortium name="Ensembl"/>
        </authorList>
    </citation>
    <scope>IDENTIFICATION</scope>
</reference>
<dbReference type="Ensembl" id="ENSHHUT00000028028.1">
    <property type="protein sequence ID" value="ENSHHUP00000026962.1"/>
    <property type="gene ID" value="ENSHHUG00000016999.1"/>
</dbReference>
<reference evidence="8" key="2">
    <citation type="submission" date="2025-08" db="UniProtKB">
        <authorList>
            <consortium name="Ensembl"/>
        </authorList>
    </citation>
    <scope>IDENTIFICATION</scope>
</reference>
<keyword evidence="2" id="KW-0560">Oxidoreductase</keyword>
<evidence type="ECO:0000256" key="1">
    <source>
        <dbReference type="ARBA" id="ARBA00006484"/>
    </source>
</evidence>
<reference evidence="9" key="1">
    <citation type="submission" date="2018-06" db="EMBL/GenBank/DDBJ databases">
        <title>Genome assembly of Danube salmon.</title>
        <authorList>
            <person name="Macqueen D.J."/>
            <person name="Gundappa M.K."/>
        </authorList>
    </citation>
    <scope>NUCLEOTIDE SEQUENCE [LARGE SCALE GENOMIC DNA]</scope>
</reference>
<evidence type="ECO:0000313" key="8">
    <source>
        <dbReference type="Ensembl" id="ENSHHUP00000026962.1"/>
    </source>
</evidence>
<evidence type="ECO:0000313" key="9">
    <source>
        <dbReference type="Proteomes" id="UP000314982"/>
    </source>
</evidence>
<comment type="similarity">
    <text evidence="1 6">Belongs to the short-chain dehydrogenases/reductases (SDR) family.</text>
</comment>
<protein>
    <recommendedName>
        <fullName evidence="4">Dehydrogenase/reductase SDR family member 7B</fullName>
    </recommendedName>
    <alternativeName>
        <fullName evidence="5">Short-chain dehydrogenase/reductase family 32C member 1</fullName>
    </alternativeName>
</protein>
<dbReference type="PROSITE" id="PS00061">
    <property type="entry name" value="ADH_SHORT"/>
    <property type="match status" value="1"/>
</dbReference>
<name>A0A4W5LM27_9TELE</name>
<evidence type="ECO:0000256" key="7">
    <source>
        <dbReference type="SAM" id="SignalP"/>
    </source>
</evidence>
<evidence type="ECO:0000256" key="3">
    <source>
        <dbReference type="ARBA" id="ARBA00037096"/>
    </source>
</evidence>
<dbReference type="Proteomes" id="UP000314982">
    <property type="component" value="Unassembled WGS sequence"/>
</dbReference>
<organism evidence="8 9">
    <name type="scientific">Hucho hucho</name>
    <name type="common">huchen</name>
    <dbReference type="NCBI Taxonomy" id="62062"/>
    <lineage>
        <taxon>Eukaryota</taxon>
        <taxon>Metazoa</taxon>
        <taxon>Chordata</taxon>
        <taxon>Craniata</taxon>
        <taxon>Vertebrata</taxon>
        <taxon>Euteleostomi</taxon>
        <taxon>Actinopterygii</taxon>
        <taxon>Neopterygii</taxon>
        <taxon>Teleostei</taxon>
        <taxon>Protacanthopterygii</taxon>
        <taxon>Salmoniformes</taxon>
        <taxon>Salmonidae</taxon>
        <taxon>Salmoninae</taxon>
        <taxon>Hucho</taxon>
    </lineage>
</organism>
<dbReference type="InterPro" id="IPR002347">
    <property type="entry name" value="SDR_fam"/>
</dbReference>